<dbReference type="InterPro" id="IPR007247">
    <property type="entry name" value="Ureidogly_lyase"/>
</dbReference>
<comment type="catalytic activity">
    <reaction evidence="4">
        <text>(S)-ureidoglycolate = urea + glyoxylate</text>
        <dbReference type="Rhea" id="RHEA:11304"/>
        <dbReference type="ChEBI" id="CHEBI:16199"/>
        <dbReference type="ChEBI" id="CHEBI:36655"/>
        <dbReference type="ChEBI" id="CHEBI:57296"/>
        <dbReference type="EC" id="4.3.2.3"/>
    </reaction>
</comment>
<gene>
    <name evidence="5" type="ORF">PZ740_09875</name>
</gene>
<keyword evidence="2" id="KW-0659">Purine metabolism</keyword>
<evidence type="ECO:0000313" key="6">
    <source>
        <dbReference type="Proteomes" id="UP001301140"/>
    </source>
</evidence>
<proteinExistence type="predicted"/>
<reference evidence="5 6" key="1">
    <citation type="submission" date="2023-03" db="EMBL/GenBank/DDBJ databases">
        <title>YIM 152171 draft genome.</title>
        <authorList>
            <person name="Yang Z."/>
        </authorList>
    </citation>
    <scope>NUCLEOTIDE SEQUENCE [LARGE SCALE GENOMIC DNA]</scope>
    <source>
        <strain evidence="5 6">YIM 152171</strain>
    </source>
</reference>
<evidence type="ECO:0000256" key="1">
    <source>
        <dbReference type="ARBA" id="ARBA00011738"/>
    </source>
</evidence>
<dbReference type="InterPro" id="IPR047233">
    <property type="entry name" value="UAH_cupin"/>
</dbReference>
<evidence type="ECO:0000256" key="4">
    <source>
        <dbReference type="ARBA" id="ARBA00047684"/>
    </source>
</evidence>
<name>A0AAP4D525_9PROT</name>
<dbReference type="GO" id="GO:0004848">
    <property type="term" value="F:ureidoglycolate hydrolase activity"/>
    <property type="evidence" value="ECO:0007669"/>
    <property type="project" value="InterPro"/>
</dbReference>
<sequence>MSEESLQARPLASEAFAPFGAVIEAGPAPGLPVNAGTARRLDQQARFGHATGSALPALAIYRCSAQPPPLFVPLVERHPFSSQSFLPMGPQRYLVVVLPALPGGAPDPAGARAFLPSGRQGVTYLAGTWHSPMIALDQESDFAMLMWEQGGGRDTETFDLATPLRVLV</sequence>
<dbReference type="SUPFAM" id="SSF51182">
    <property type="entry name" value="RmlC-like cupins"/>
    <property type="match status" value="1"/>
</dbReference>
<dbReference type="Pfam" id="PF04115">
    <property type="entry name" value="Ureidogly_lyase"/>
    <property type="match status" value="1"/>
</dbReference>
<dbReference type="PANTHER" id="PTHR21221:SF1">
    <property type="entry name" value="UREIDOGLYCOLATE LYASE"/>
    <property type="match status" value="1"/>
</dbReference>
<organism evidence="5 6">
    <name type="scientific">Marinimicrococcus flavescens</name>
    <dbReference type="NCBI Taxonomy" id="3031815"/>
    <lineage>
        <taxon>Bacteria</taxon>
        <taxon>Pseudomonadati</taxon>
        <taxon>Pseudomonadota</taxon>
        <taxon>Alphaproteobacteria</taxon>
        <taxon>Geminicoccales</taxon>
        <taxon>Geminicoccaceae</taxon>
        <taxon>Marinimicrococcus</taxon>
    </lineage>
</organism>
<keyword evidence="3 5" id="KW-0456">Lyase</keyword>
<dbReference type="GO" id="GO:0006144">
    <property type="term" value="P:purine nucleobase metabolic process"/>
    <property type="evidence" value="ECO:0007669"/>
    <property type="project" value="UniProtKB-KW"/>
</dbReference>
<dbReference type="EC" id="4.3.2.3" evidence="5"/>
<protein>
    <submittedName>
        <fullName evidence="5">Ureidoglycolate lyase</fullName>
        <ecNumber evidence="5">4.3.2.3</ecNumber>
    </submittedName>
</protein>
<dbReference type="PANTHER" id="PTHR21221">
    <property type="entry name" value="UREIDOGLYCOLATE HYDROLASE"/>
    <property type="match status" value="1"/>
</dbReference>
<dbReference type="Proteomes" id="UP001301140">
    <property type="component" value="Unassembled WGS sequence"/>
</dbReference>
<dbReference type="InterPro" id="IPR024060">
    <property type="entry name" value="Ureidoglycolate_lyase_dom_sf"/>
</dbReference>
<comment type="caution">
    <text evidence="5">The sequence shown here is derived from an EMBL/GenBank/DDBJ whole genome shotgun (WGS) entry which is preliminary data.</text>
</comment>
<accession>A0AAP4D525</accession>
<evidence type="ECO:0000256" key="3">
    <source>
        <dbReference type="ARBA" id="ARBA00023239"/>
    </source>
</evidence>
<dbReference type="InterPro" id="IPR011051">
    <property type="entry name" value="RmlC_Cupin_sf"/>
</dbReference>
<keyword evidence="6" id="KW-1185">Reference proteome</keyword>
<evidence type="ECO:0000256" key="2">
    <source>
        <dbReference type="ARBA" id="ARBA00022631"/>
    </source>
</evidence>
<dbReference type="EMBL" id="JARGEQ010000091">
    <property type="protein sequence ID" value="MDF1586688.1"/>
    <property type="molecule type" value="Genomic_DNA"/>
</dbReference>
<dbReference type="RefSeq" id="WP_327789103.1">
    <property type="nucleotide sequence ID" value="NZ_JARGEQ010000091.1"/>
</dbReference>
<comment type="subunit">
    <text evidence="1">Homodimer.</text>
</comment>
<dbReference type="PIRSF" id="PIRSF017306">
    <property type="entry name" value="Ureidogly_hydro"/>
    <property type="match status" value="1"/>
</dbReference>
<evidence type="ECO:0000313" key="5">
    <source>
        <dbReference type="EMBL" id="MDF1586688.1"/>
    </source>
</evidence>
<dbReference type="CDD" id="cd20298">
    <property type="entry name" value="cupin_UAH"/>
    <property type="match status" value="1"/>
</dbReference>
<dbReference type="GO" id="GO:0050385">
    <property type="term" value="F:ureidoglycolate lyase activity"/>
    <property type="evidence" value="ECO:0007669"/>
    <property type="project" value="UniProtKB-EC"/>
</dbReference>
<dbReference type="GO" id="GO:0000256">
    <property type="term" value="P:allantoin catabolic process"/>
    <property type="evidence" value="ECO:0007669"/>
    <property type="project" value="InterPro"/>
</dbReference>
<dbReference type="AlphaFoldDB" id="A0AAP4D525"/>
<dbReference type="Gene3D" id="2.60.120.480">
    <property type="entry name" value="Ureidoglycolate hydrolase"/>
    <property type="match status" value="1"/>
</dbReference>